<evidence type="ECO:0008006" key="4">
    <source>
        <dbReference type="Google" id="ProtNLM"/>
    </source>
</evidence>
<dbReference type="OrthoDB" id="273711at2"/>
<gene>
    <name evidence="2" type="ORF">SMSP2_01626</name>
</gene>
<dbReference type="AlphaFoldDB" id="A0A1Q2MEX8"/>
<keyword evidence="1" id="KW-0732">Signal</keyword>
<protein>
    <recommendedName>
        <fullName evidence="4">DUF1573 domain-containing protein</fullName>
    </recommendedName>
</protein>
<dbReference type="Pfam" id="PF07610">
    <property type="entry name" value="DUF1573"/>
    <property type="match status" value="1"/>
</dbReference>
<dbReference type="Proteomes" id="UP000188181">
    <property type="component" value="Chromosome"/>
</dbReference>
<reference evidence="3" key="1">
    <citation type="submission" date="2017-02" db="EMBL/GenBank/DDBJ databases">
        <title>Comparative genomics and description of representatives of a novel lineage of planctomycetes thriving in anoxic sediments.</title>
        <authorList>
            <person name="Spring S."/>
            <person name="Bunk B."/>
            <person name="Sproer C."/>
        </authorList>
    </citation>
    <scope>NUCLEOTIDE SEQUENCE [LARGE SCALE GENOMIC DNA]</scope>
    <source>
        <strain evidence="3">SM-Chi-D1</strain>
    </source>
</reference>
<feature type="signal peptide" evidence="1">
    <location>
        <begin position="1"/>
        <end position="23"/>
    </location>
</feature>
<sequence precursor="true">MFSKVKLAILLTSSVFCCLSVLAQEAAATKSVSGSPVLVVTNSTVDLGDVAPKSKHRFAYQFKNTGDAELVIDHIQSTCGCTVPALKKKNIAPGEAGEIDVTFTAATRAGLMTKHLYIYSNDPANPKYSLEIKANTVFKVKVMPEKLQLSLAEKNAGAPDLKLQSLDGKEFSVKSYRCTGNAIELNYDPNKTAKEFTFKLKADSDRLANNLNGAITLDLSHPECKSVLVSYSTTPKYVVSPSRVVFLNAVGGALQKRSVWIKSSSEKKMKIKSITDANGTVSLLDSNGEPVEAAELETDTGMLRFNIVITAPDKDKEELYFKDDLRIELENGEVLNIDIAGWYKK</sequence>
<dbReference type="STRING" id="1851148.SMSP2_01626"/>
<evidence type="ECO:0000313" key="3">
    <source>
        <dbReference type="Proteomes" id="UP000188181"/>
    </source>
</evidence>
<evidence type="ECO:0000256" key="1">
    <source>
        <dbReference type="SAM" id="SignalP"/>
    </source>
</evidence>
<dbReference type="PANTHER" id="PTHR37833:SF1">
    <property type="entry name" value="SIGNAL PEPTIDE PROTEIN"/>
    <property type="match status" value="1"/>
</dbReference>
<dbReference type="InterPro" id="IPR013783">
    <property type="entry name" value="Ig-like_fold"/>
</dbReference>
<dbReference type="InterPro" id="IPR011467">
    <property type="entry name" value="DUF1573"/>
</dbReference>
<name>A0A1Q2MEX8_9BACT</name>
<dbReference type="KEGG" id="pbas:SMSP2_01626"/>
<dbReference type="Gene3D" id="2.60.40.10">
    <property type="entry name" value="Immunoglobulins"/>
    <property type="match status" value="1"/>
</dbReference>
<evidence type="ECO:0000313" key="2">
    <source>
        <dbReference type="EMBL" id="AQQ71256.1"/>
    </source>
</evidence>
<accession>A0A1Q2MEX8</accession>
<dbReference type="EMBL" id="CP019646">
    <property type="protein sequence ID" value="AQQ71256.1"/>
    <property type="molecule type" value="Genomic_DNA"/>
</dbReference>
<dbReference type="RefSeq" id="WP_146683451.1">
    <property type="nucleotide sequence ID" value="NZ_CP019646.1"/>
</dbReference>
<keyword evidence="3" id="KW-1185">Reference proteome</keyword>
<feature type="chain" id="PRO_5012003960" description="DUF1573 domain-containing protein" evidence="1">
    <location>
        <begin position="24"/>
        <end position="345"/>
    </location>
</feature>
<dbReference type="PANTHER" id="PTHR37833">
    <property type="entry name" value="LIPOPROTEIN-RELATED"/>
    <property type="match status" value="1"/>
</dbReference>
<organism evidence="2 3">
    <name type="scientific">Limihaloglobus sulfuriphilus</name>
    <dbReference type="NCBI Taxonomy" id="1851148"/>
    <lineage>
        <taxon>Bacteria</taxon>
        <taxon>Pseudomonadati</taxon>
        <taxon>Planctomycetota</taxon>
        <taxon>Phycisphaerae</taxon>
        <taxon>Sedimentisphaerales</taxon>
        <taxon>Sedimentisphaeraceae</taxon>
        <taxon>Limihaloglobus</taxon>
    </lineage>
</organism>
<proteinExistence type="predicted"/>